<dbReference type="SUPFAM" id="SSF55785">
    <property type="entry name" value="PYP-like sensor domain (PAS domain)"/>
    <property type="match status" value="1"/>
</dbReference>
<dbReference type="PROSITE" id="PS50113">
    <property type="entry name" value="PAC"/>
    <property type="match status" value="1"/>
</dbReference>
<dbReference type="EMBL" id="ACJM01000005">
    <property type="protein sequence ID" value="EEG77911.1"/>
    <property type="molecule type" value="Genomic_DNA"/>
</dbReference>
<dbReference type="GO" id="GO:0000155">
    <property type="term" value="F:phosphorelay sensor kinase activity"/>
    <property type="evidence" value="ECO:0007669"/>
    <property type="project" value="InterPro"/>
</dbReference>
<dbReference type="InterPro" id="IPR000014">
    <property type="entry name" value="PAS"/>
</dbReference>
<evidence type="ECO:0000256" key="4">
    <source>
        <dbReference type="ARBA" id="ARBA00022679"/>
    </source>
</evidence>
<keyword evidence="7" id="KW-0067">ATP-binding</keyword>
<dbReference type="GO" id="GO:0006355">
    <property type="term" value="P:regulation of DNA-templated transcription"/>
    <property type="evidence" value="ECO:0007669"/>
    <property type="project" value="InterPro"/>
</dbReference>
<dbReference type="NCBIfam" id="TIGR00229">
    <property type="entry name" value="sensory_box"/>
    <property type="match status" value="1"/>
</dbReference>
<dbReference type="InterPro" id="IPR004358">
    <property type="entry name" value="Sig_transdc_His_kin-like_C"/>
</dbReference>
<keyword evidence="4" id="KW-0808">Transferase</keyword>
<evidence type="ECO:0000259" key="12">
    <source>
        <dbReference type="PROSITE" id="PS50112"/>
    </source>
</evidence>
<dbReference type="InterPro" id="IPR036890">
    <property type="entry name" value="HATPase_C_sf"/>
</dbReference>
<dbReference type="SMART" id="SM00448">
    <property type="entry name" value="REC"/>
    <property type="match status" value="1"/>
</dbReference>
<dbReference type="PROSITE" id="PS50112">
    <property type="entry name" value="PAS"/>
    <property type="match status" value="1"/>
</dbReference>
<evidence type="ECO:0000313" key="15">
    <source>
        <dbReference type="Proteomes" id="UP000006443"/>
    </source>
</evidence>
<dbReference type="Gene3D" id="3.30.565.10">
    <property type="entry name" value="Histidine kinase-like ATPase, C-terminal domain"/>
    <property type="match status" value="1"/>
</dbReference>
<dbReference type="EC" id="2.7.13.3" evidence="2"/>
<evidence type="ECO:0000259" key="13">
    <source>
        <dbReference type="PROSITE" id="PS50113"/>
    </source>
</evidence>
<reference evidence="14 15" key="1">
    <citation type="submission" date="2009-02" db="EMBL/GenBank/DDBJ databases">
        <title>Sequencing of the draft genome and assembly of Dethiobacter alkaliphilus AHT 1.</title>
        <authorList>
            <consortium name="US DOE Joint Genome Institute (JGI-PGF)"/>
            <person name="Lucas S."/>
            <person name="Copeland A."/>
            <person name="Lapidus A."/>
            <person name="Glavina del Rio T."/>
            <person name="Dalin E."/>
            <person name="Tice H."/>
            <person name="Bruce D."/>
            <person name="Goodwin L."/>
            <person name="Pitluck S."/>
            <person name="Larimer F."/>
            <person name="Land M.L."/>
            <person name="Hauser L."/>
            <person name="Muyzer G."/>
        </authorList>
    </citation>
    <scope>NUCLEOTIDE SEQUENCE [LARGE SCALE GENOMIC DNA]</scope>
    <source>
        <strain evidence="14 15">AHT 1</strain>
    </source>
</reference>
<keyword evidence="6 14" id="KW-0418">Kinase</keyword>
<comment type="caution">
    <text evidence="14">The sequence shown here is derived from an EMBL/GenBank/DDBJ whole genome shotgun (WGS) entry which is preliminary data.</text>
</comment>
<dbReference type="InterPro" id="IPR003594">
    <property type="entry name" value="HATPase_dom"/>
</dbReference>
<keyword evidence="5" id="KW-0547">Nucleotide-binding</keyword>
<dbReference type="SMART" id="SM00387">
    <property type="entry name" value="HATPase_c"/>
    <property type="match status" value="1"/>
</dbReference>
<dbReference type="Pfam" id="PF02518">
    <property type="entry name" value="HATPase_c"/>
    <property type="match status" value="1"/>
</dbReference>
<dbReference type="CDD" id="cd00082">
    <property type="entry name" value="HisKA"/>
    <property type="match status" value="1"/>
</dbReference>
<dbReference type="CDD" id="cd00130">
    <property type="entry name" value="PAS"/>
    <property type="match status" value="1"/>
</dbReference>
<dbReference type="Pfam" id="PF07796">
    <property type="entry name" value="DUF1638"/>
    <property type="match status" value="1"/>
</dbReference>
<feature type="modified residue" description="4-aspartylphosphate" evidence="9">
    <location>
        <position position="794"/>
    </location>
</feature>
<dbReference type="InterPro" id="IPR003661">
    <property type="entry name" value="HisK_dim/P_dom"/>
</dbReference>
<accession>C0GFF1</accession>
<gene>
    <name evidence="14" type="ORF">DealDRAFT_1210</name>
</gene>
<feature type="domain" description="Histidine kinase" evidence="10">
    <location>
        <begin position="503"/>
        <end position="721"/>
    </location>
</feature>
<dbReference type="SMART" id="SM00388">
    <property type="entry name" value="HisKA"/>
    <property type="match status" value="1"/>
</dbReference>
<dbReference type="STRING" id="555088.DealDRAFT_1210"/>
<dbReference type="InterPro" id="IPR005467">
    <property type="entry name" value="His_kinase_dom"/>
</dbReference>
<dbReference type="InterPro" id="IPR036097">
    <property type="entry name" value="HisK_dim/P_sf"/>
</dbReference>
<dbReference type="InterPro" id="IPR000700">
    <property type="entry name" value="PAS-assoc_C"/>
</dbReference>
<dbReference type="GO" id="GO:0005524">
    <property type="term" value="F:ATP binding"/>
    <property type="evidence" value="ECO:0007669"/>
    <property type="project" value="UniProtKB-KW"/>
</dbReference>
<dbReference type="PROSITE" id="PS50110">
    <property type="entry name" value="RESPONSE_REGULATORY"/>
    <property type="match status" value="1"/>
</dbReference>
<keyword evidence="15" id="KW-1185">Reference proteome</keyword>
<feature type="domain" description="PAC" evidence="13">
    <location>
        <begin position="438"/>
        <end position="490"/>
    </location>
</feature>
<dbReference type="Gene3D" id="3.40.50.2300">
    <property type="match status" value="1"/>
</dbReference>
<keyword evidence="8" id="KW-0902">Two-component regulatory system</keyword>
<dbReference type="PANTHER" id="PTHR43065:SF42">
    <property type="entry name" value="TWO-COMPONENT SENSOR PPRA"/>
    <property type="match status" value="1"/>
</dbReference>
<dbReference type="eggNOG" id="COG5002">
    <property type="taxonomic scope" value="Bacteria"/>
</dbReference>
<dbReference type="InterPro" id="IPR013767">
    <property type="entry name" value="PAS_fold"/>
</dbReference>
<dbReference type="Pfam" id="PF00989">
    <property type="entry name" value="PAS"/>
    <property type="match status" value="1"/>
</dbReference>
<feature type="domain" description="PAS" evidence="12">
    <location>
        <begin position="360"/>
        <end position="433"/>
    </location>
</feature>
<evidence type="ECO:0000313" key="14">
    <source>
        <dbReference type="EMBL" id="EEG77911.1"/>
    </source>
</evidence>
<dbReference type="Gene3D" id="3.30.450.20">
    <property type="entry name" value="PAS domain"/>
    <property type="match status" value="1"/>
</dbReference>
<dbReference type="PROSITE" id="PS50109">
    <property type="entry name" value="HIS_KIN"/>
    <property type="match status" value="1"/>
</dbReference>
<dbReference type="SUPFAM" id="SSF47384">
    <property type="entry name" value="Homodimeric domain of signal transducing histidine kinase"/>
    <property type="match status" value="1"/>
</dbReference>
<dbReference type="OrthoDB" id="9784397at2"/>
<evidence type="ECO:0000256" key="8">
    <source>
        <dbReference type="ARBA" id="ARBA00023012"/>
    </source>
</evidence>
<evidence type="ECO:0000256" key="6">
    <source>
        <dbReference type="ARBA" id="ARBA00022777"/>
    </source>
</evidence>
<dbReference type="PANTHER" id="PTHR43065">
    <property type="entry name" value="SENSOR HISTIDINE KINASE"/>
    <property type="match status" value="1"/>
</dbReference>
<keyword evidence="3 9" id="KW-0597">Phosphoprotein</keyword>
<feature type="domain" description="Response regulatory" evidence="11">
    <location>
        <begin position="740"/>
        <end position="860"/>
    </location>
</feature>
<dbReference type="SUPFAM" id="SSF52172">
    <property type="entry name" value="CheY-like"/>
    <property type="match status" value="1"/>
</dbReference>
<evidence type="ECO:0000256" key="2">
    <source>
        <dbReference type="ARBA" id="ARBA00012438"/>
    </source>
</evidence>
<protein>
    <recommendedName>
        <fullName evidence="2">histidine kinase</fullName>
        <ecNumber evidence="2">2.7.13.3</ecNumber>
    </recommendedName>
</protein>
<evidence type="ECO:0000259" key="11">
    <source>
        <dbReference type="PROSITE" id="PS50110"/>
    </source>
</evidence>
<organism evidence="14 15">
    <name type="scientific">Dethiobacter alkaliphilus AHT 1</name>
    <dbReference type="NCBI Taxonomy" id="555088"/>
    <lineage>
        <taxon>Bacteria</taxon>
        <taxon>Bacillati</taxon>
        <taxon>Bacillota</taxon>
        <taxon>Dethiobacteria</taxon>
        <taxon>Dethiobacterales</taxon>
        <taxon>Dethiobacteraceae</taxon>
        <taxon>Dethiobacter</taxon>
    </lineage>
</organism>
<proteinExistence type="predicted"/>
<dbReference type="eggNOG" id="COG4191">
    <property type="taxonomic scope" value="Bacteria"/>
</dbReference>
<dbReference type="InterPro" id="IPR011006">
    <property type="entry name" value="CheY-like_superfamily"/>
</dbReference>
<dbReference type="InterPro" id="IPR012437">
    <property type="entry name" value="DUF1638"/>
</dbReference>
<evidence type="ECO:0000259" key="10">
    <source>
        <dbReference type="PROSITE" id="PS50109"/>
    </source>
</evidence>
<evidence type="ECO:0000256" key="3">
    <source>
        <dbReference type="ARBA" id="ARBA00022553"/>
    </source>
</evidence>
<dbReference type="SUPFAM" id="SSF55874">
    <property type="entry name" value="ATPase domain of HSP90 chaperone/DNA topoisomerase II/histidine kinase"/>
    <property type="match status" value="1"/>
</dbReference>
<dbReference type="eggNOG" id="COG0784">
    <property type="taxonomic scope" value="Bacteria"/>
</dbReference>
<dbReference type="InterPro" id="IPR001789">
    <property type="entry name" value="Sig_transdc_resp-reg_receiver"/>
</dbReference>
<dbReference type="PRINTS" id="PR00344">
    <property type="entry name" value="BCTRLSENSOR"/>
</dbReference>
<evidence type="ECO:0000256" key="5">
    <source>
        <dbReference type="ARBA" id="ARBA00022741"/>
    </source>
</evidence>
<evidence type="ECO:0000256" key="7">
    <source>
        <dbReference type="ARBA" id="ARBA00022840"/>
    </source>
</evidence>
<evidence type="ECO:0000256" key="1">
    <source>
        <dbReference type="ARBA" id="ARBA00000085"/>
    </source>
</evidence>
<dbReference type="RefSeq" id="WP_008515808.1">
    <property type="nucleotide sequence ID" value="NZ_ACJM01000005.1"/>
</dbReference>
<evidence type="ECO:0000256" key="9">
    <source>
        <dbReference type="PROSITE-ProRule" id="PRU00169"/>
    </source>
</evidence>
<dbReference type="Proteomes" id="UP000006443">
    <property type="component" value="Unassembled WGS sequence"/>
</dbReference>
<dbReference type="InterPro" id="IPR035965">
    <property type="entry name" value="PAS-like_dom_sf"/>
</dbReference>
<sequence>MKNKLCIAACSNIAPEIQSALNASGNESVEVIHYPALCIQRKGWKDAVTQALSLIPPDCEQTIFIGTDSCLPEKEALAMTNNPRIYNLEQCFHLLVSKSLTQKYLNEGAYLLTPGWLKNWQDYLEQWGFKRDDASEFFRDFAKKLVLLDSRLNETEPIKNIEDLSEYLQIPYEVIPVGLDHLILIINSLILEWKLSKEKEQVRDTRDYANSQLADYAMILDIMSKLYKATNEEEIISNILDLFTMLFAPQQLSYIPIIDGKTASPVYRGDKKPCLDKLREIALLMKAPYRWHTNRQGFLLRLGQGQDCWGVLDVAGITFSEHKNRYLNVALNITGVCGLAISNARQYKKIKQTEEAIAEEKERLLVTLHSIADGVITTDAAGIIQLINPVAAELTGWKQNEAYGKSLEDVLQIINEISGDECENPVTKVLETSRHIKLRDKAVLVAKTGTERHIVKSAAPILDKSDNVLGIVLVFRDVTEDRRIQEEMLRSNKLESVSTLAGGIAHDFNNLLTVILGNLSLAKLYADENNKVMAKICEIEKAAKNAQGLTKRLLTISKGGAPIKKVTNLGPLIREWAEFVLSGSNVACDYDLPHDLHPVEIDQGQLNQAINNLLLNAKEAMPNGGSISVKACNVTFSGEGIHSKKLAEGKYLRISFQDQGKGIPPTIIDRVFDPFFTTKPEGSGLGLFTAYSIIKHHNGTIEVTSEIDAGTVFTIHLPVSEACLPEELPVTNIPIKSKGKVLVMDDDQMIRAFADEMLKYLGYDVGFASDGAEAIRKYQSALNAGKPYDVVIMDLTVRGGMGGKEAFDELIKIDPEIKGIVSSGYSDDPIMAHHSRYGFKKAISKPYQIEEMANVLNELINT</sequence>
<dbReference type="AlphaFoldDB" id="C0GFF1"/>
<dbReference type="SMART" id="SM00091">
    <property type="entry name" value="PAS"/>
    <property type="match status" value="1"/>
</dbReference>
<dbReference type="Pfam" id="PF00072">
    <property type="entry name" value="Response_reg"/>
    <property type="match status" value="1"/>
</dbReference>
<name>C0GFF1_DETAL</name>
<comment type="catalytic activity">
    <reaction evidence="1">
        <text>ATP + protein L-histidine = ADP + protein N-phospho-L-histidine.</text>
        <dbReference type="EC" id="2.7.13.3"/>
    </reaction>
</comment>
<dbReference type="Gene3D" id="1.10.287.130">
    <property type="match status" value="1"/>
</dbReference>